<sequence>MVHDMVADAVVGRGDINWNLQLRRRCSDEELVELAQLLERLQQVQLILHRSDQRSWGYNNVIEYTIQLGKQALRRDNTNCF</sequence>
<gene>
    <name evidence="1" type="ORF">Scep_003906</name>
</gene>
<dbReference type="AlphaFoldDB" id="A0AAP0KRE7"/>
<name>A0AAP0KRE7_9MAGN</name>
<organism evidence="1 2">
    <name type="scientific">Stephania cephalantha</name>
    <dbReference type="NCBI Taxonomy" id="152367"/>
    <lineage>
        <taxon>Eukaryota</taxon>
        <taxon>Viridiplantae</taxon>
        <taxon>Streptophyta</taxon>
        <taxon>Embryophyta</taxon>
        <taxon>Tracheophyta</taxon>
        <taxon>Spermatophyta</taxon>
        <taxon>Magnoliopsida</taxon>
        <taxon>Ranunculales</taxon>
        <taxon>Menispermaceae</taxon>
        <taxon>Menispermoideae</taxon>
        <taxon>Cissampelideae</taxon>
        <taxon>Stephania</taxon>
    </lineage>
</organism>
<evidence type="ECO:0000313" key="2">
    <source>
        <dbReference type="Proteomes" id="UP001419268"/>
    </source>
</evidence>
<dbReference type="EMBL" id="JBBNAG010000002">
    <property type="protein sequence ID" value="KAK9157332.1"/>
    <property type="molecule type" value="Genomic_DNA"/>
</dbReference>
<keyword evidence="2" id="KW-1185">Reference proteome</keyword>
<proteinExistence type="predicted"/>
<evidence type="ECO:0000313" key="1">
    <source>
        <dbReference type="EMBL" id="KAK9157332.1"/>
    </source>
</evidence>
<comment type="caution">
    <text evidence="1">The sequence shown here is derived from an EMBL/GenBank/DDBJ whole genome shotgun (WGS) entry which is preliminary data.</text>
</comment>
<protein>
    <submittedName>
        <fullName evidence="1">Uncharacterized protein</fullName>
    </submittedName>
</protein>
<accession>A0AAP0KRE7</accession>
<reference evidence="1 2" key="1">
    <citation type="submission" date="2024-01" db="EMBL/GenBank/DDBJ databases">
        <title>Genome assemblies of Stephania.</title>
        <authorList>
            <person name="Yang L."/>
        </authorList>
    </citation>
    <scope>NUCLEOTIDE SEQUENCE [LARGE SCALE GENOMIC DNA]</scope>
    <source>
        <strain evidence="1">JXDWG</strain>
        <tissue evidence="1">Leaf</tissue>
    </source>
</reference>
<dbReference type="Proteomes" id="UP001419268">
    <property type="component" value="Unassembled WGS sequence"/>
</dbReference>